<sequence>PRVSSLCWGEWGRVVGSSGIWWNEAGSEGSGVAGNGGKRG</sequence>
<evidence type="ECO:0000313" key="1">
    <source>
        <dbReference type="EMBL" id="GFA14580.1"/>
    </source>
</evidence>
<gene>
    <name evidence="1" type="ORF">Tci_586552</name>
</gene>
<comment type="caution">
    <text evidence="1">The sequence shown here is derived from an EMBL/GenBank/DDBJ whole genome shotgun (WGS) entry which is preliminary data.</text>
</comment>
<reference evidence="1" key="1">
    <citation type="journal article" date="2019" name="Sci. Rep.">
        <title>Draft genome of Tanacetum cinerariifolium, the natural source of mosquito coil.</title>
        <authorList>
            <person name="Yamashiro T."/>
            <person name="Shiraishi A."/>
            <person name="Satake H."/>
            <person name="Nakayama K."/>
        </authorList>
    </citation>
    <scope>NUCLEOTIDE SEQUENCE</scope>
</reference>
<dbReference type="AlphaFoldDB" id="A0A699J5Z9"/>
<feature type="non-terminal residue" evidence="1">
    <location>
        <position position="1"/>
    </location>
</feature>
<protein>
    <submittedName>
        <fullName evidence="1">Uncharacterized protein</fullName>
    </submittedName>
</protein>
<accession>A0A699J5Z9</accession>
<organism evidence="1">
    <name type="scientific">Tanacetum cinerariifolium</name>
    <name type="common">Dalmatian daisy</name>
    <name type="synonym">Chrysanthemum cinerariifolium</name>
    <dbReference type="NCBI Taxonomy" id="118510"/>
    <lineage>
        <taxon>Eukaryota</taxon>
        <taxon>Viridiplantae</taxon>
        <taxon>Streptophyta</taxon>
        <taxon>Embryophyta</taxon>
        <taxon>Tracheophyta</taxon>
        <taxon>Spermatophyta</taxon>
        <taxon>Magnoliopsida</taxon>
        <taxon>eudicotyledons</taxon>
        <taxon>Gunneridae</taxon>
        <taxon>Pentapetalae</taxon>
        <taxon>asterids</taxon>
        <taxon>campanulids</taxon>
        <taxon>Asterales</taxon>
        <taxon>Asteraceae</taxon>
        <taxon>Asteroideae</taxon>
        <taxon>Anthemideae</taxon>
        <taxon>Anthemidinae</taxon>
        <taxon>Tanacetum</taxon>
    </lineage>
</organism>
<proteinExistence type="predicted"/>
<dbReference type="EMBL" id="BKCJ010375987">
    <property type="protein sequence ID" value="GFA14580.1"/>
    <property type="molecule type" value="Genomic_DNA"/>
</dbReference>
<name>A0A699J5Z9_TANCI</name>